<keyword evidence="4" id="KW-1185">Reference proteome</keyword>
<comment type="caution">
    <text evidence="2">The sequence shown here is derived from an EMBL/GenBank/DDBJ whole genome shotgun (WGS) entry which is preliminary data.</text>
</comment>
<accession>A0A4R3J921</accession>
<evidence type="ECO:0000313" key="3">
    <source>
        <dbReference type="Proteomes" id="UP000294613"/>
    </source>
</evidence>
<organism evidence="2 3">
    <name type="scientific">Faecalimonas umbilicata</name>
    <dbReference type="NCBI Taxonomy" id="1912855"/>
    <lineage>
        <taxon>Bacteria</taxon>
        <taxon>Bacillati</taxon>
        <taxon>Bacillota</taxon>
        <taxon>Clostridia</taxon>
        <taxon>Lachnospirales</taxon>
        <taxon>Lachnospiraceae</taxon>
        <taxon>Faecalimonas</taxon>
    </lineage>
</organism>
<dbReference type="AlphaFoldDB" id="A0A4R3J921"/>
<sequence length="106" mass="12945">MTQEKVERILQEIGIEYRYHHFETEEAVNPPFICWMIPGSNNFSADGRVYFKSNKVNIELYTDQKDFELERQVEEILDKYELFWQKDEEYIKSENMYEVLYEVEGK</sequence>
<reference evidence="2 3" key="2">
    <citation type="submission" date="2019-03" db="EMBL/GenBank/DDBJ databases">
        <title>Genomic Encyclopedia of Type Strains, Phase IV (KMG-IV): sequencing the most valuable type-strain genomes for metagenomic binning, comparative biology and taxonomic classification.</title>
        <authorList>
            <person name="Goeker M."/>
        </authorList>
    </citation>
    <scope>NUCLEOTIDE SEQUENCE [LARGE SCALE GENOMIC DNA]</scope>
    <source>
        <strain evidence="2 3">DSM 103426</strain>
    </source>
</reference>
<evidence type="ECO:0000313" key="2">
    <source>
        <dbReference type="EMBL" id="TCS62042.1"/>
    </source>
</evidence>
<proteinExistence type="predicted"/>
<evidence type="ECO:0000313" key="4">
    <source>
        <dbReference type="Proteomes" id="UP000702954"/>
    </source>
</evidence>
<dbReference type="RefSeq" id="WP_116441717.1">
    <property type="nucleotide sequence ID" value="NZ_BHEO01000008.1"/>
</dbReference>
<gene>
    <name evidence="2" type="ORF">EDD74_13434</name>
    <name evidence="1" type="ORF">FAEUMB_17270</name>
</gene>
<name>A0A4R3J921_9FIRM</name>
<protein>
    <submittedName>
        <fullName evidence="2">Uncharacterized protein</fullName>
    </submittedName>
</protein>
<dbReference type="EMBL" id="BHEO01000008">
    <property type="protein sequence ID" value="GBU05186.1"/>
    <property type="molecule type" value="Genomic_DNA"/>
</dbReference>
<reference evidence="1 4" key="1">
    <citation type="journal article" date="2018" name="Int. J. Syst. Evol. Microbiol.">
        <title>Draft Genome Sequence of Faecalimonas umbilicata JCM 30896T, an Acetate-Producing Bacterium Isolated from Human Feces.</title>
        <authorList>
            <person name="Sakamoto M."/>
            <person name="Ikeyama N."/>
            <person name="Yuki M."/>
            <person name="Ohkuma M."/>
        </authorList>
    </citation>
    <scope>NUCLEOTIDE SEQUENCE [LARGE SCALE GENOMIC DNA]</scope>
    <source>
        <strain evidence="1 4">EGH7</strain>
    </source>
</reference>
<evidence type="ECO:0000313" key="1">
    <source>
        <dbReference type="EMBL" id="GBU05186.1"/>
    </source>
</evidence>
<dbReference type="EMBL" id="SLZV01000034">
    <property type="protein sequence ID" value="TCS62042.1"/>
    <property type="molecule type" value="Genomic_DNA"/>
</dbReference>
<dbReference type="Proteomes" id="UP000294613">
    <property type="component" value="Unassembled WGS sequence"/>
</dbReference>
<dbReference type="Proteomes" id="UP000702954">
    <property type="component" value="Unassembled WGS sequence"/>
</dbReference>